<proteinExistence type="predicted"/>
<keyword evidence="1" id="KW-0472">Membrane</keyword>
<feature type="transmembrane region" description="Helical" evidence="1">
    <location>
        <begin position="22"/>
        <end position="47"/>
    </location>
</feature>
<keyword evidence="1" id="KW-0812">Transmembrane</keyword>
<dbReference type="Proteomes" id="UP000294820">
    <property type="component" value="Chromosome 1"/>
</dbReference>
<protein>
    <recommendedName>
        <fullName evidence="4">Type IV pilus biogenesis protein PilO</fullName>
    </recommendedName>
</protein>
<keyword evidence="1" id="KW-1133">Transmembrane helix</keyword>
<keyword evidence="3" id="KW-1185">Reference proteome</keyword>
<sequence length="186" mass="20389">MKVAYPVNWLIPFMLRWLAVPLWQLLLLPVMGVLALALVVIGLWSLAERQSLQATEQQYQHHRQAIEQIRDSIAHIPLQAMLRDIPPLTGTENTQPDVAALLARPISQSGVVLANWQPGTLQGAATAPATWQLTLHADYAAILNFLACLNALDVVVRIDQLSLRKGTTGLIAALQLSLPADTEQAQ</sequence>
<evidence type="ECO:0000313" key="2">
    <source>
        <dbReference type="EMBL" id="SLM64895.1"/>
    </source>
</evidence>
<accession>A0A375AFS4</accession>
<evidence type="ECO:0008006" key="4">
    <source>
        <dbReference type="Google" id="ProtNLM"/>
    </source>
</evidence>
<name>A0A375AFS4_9GAMM</name>
<organism evidence="2 3">
    <name type="scientific">Dickeya aquatica</name>
    <dbReference type="NCBI Taxonomy" id="1401087"/>
    <lineage>
        <taxon>Bacteria</taxon>
        <taxon>Pseudomonadati</taxon>
        <taxon>Pseudomonadota</taxon>
        <taxon>Gammaproteobacteria</taxon>
        <taxon>Enterobacterales</taxon>
        <taxon>Pectobacteriaceae</taxon>
        <taxon>Dickeya</taxon>
    </lineage>
</organism>
<dbReference type="EMBL" id="LT615367">
    <property type="protein sequence ID" value="SLM64895.1"/>
    <property type="molecule type" value="Genomic_DNA"/>
</dbReference>
<evidence type="ECO:0000313" key="3">
    <source>
        <dbReference type="Proteomes" id="UP000294820"/>
    </source>
</evidence>
<dbReference type="KEGG" id="daq:DAQ1742_04130"/>
<evidence type="ECO:0000256" key="1">
    <source>
        <dbReference type="SAM" id="Phobius"/>
    </source>
</evidence>
<reference evidence="2 3" key="1">
    <citation type="submission" date="2016-09" db="EMBL/GenBank/DDBJ databases">
        <authorList>
            <person name="Reverchon S."/>
            <person name="Nasser W."/>
            <person name="Leonard S."/>
            <person name="Brochier C."/>
            <person name="Duprey A."/>
        </authorList>
    </citation>
    <scope>NUCLEOTIDE SEQUENCE [LARGE SCALE GENOMIC DNA]</scope>
    <source>
        <strain evidence="2 3">174/2</strain>
    </source>
</reference>
<gene>
    <name evidence="2" type="ORF">DAQ1742_04130</name>
</gene>
<dbReference type="AlphaFoldDB" id="A0A375AFS4"/>